<name>A0A9P5RN37_9FUNG</name>
<accession>A0A9P5RN37</accession>
<feature type="region of interest" description="Disordered" evidence="1">
    <location>
        <begin position="42"/>
        <end position="83"/>
    </location>
</feature>
<proteinExistence type="predicted"/>
<feature type="compositionally biased region" description="Polar residues" evidence="1">
    <location>
        <begin position="70"/>
        <end position="83"/>
    </location>
</feature>
<protein>
    <submittedName>
        <fullName evidence="2">Uncharacterized protein</fullName>
    </submittedName>
</protein>
<evidence type="ECO:0000313" key="3">
    <source>
        <dbReference type="Proteomes" id="UP000748756"/>
    </source>
</evidence>
<sequence>PRTVSNINNNHNTIVLYSYNRQPCASYITTVADDFINLQQSIEGPGNSGSSNTITTNIKDHNDDDNNIDQTESSNMEEGLRTASSTMTRMEIGRLIKPDSLLEDISIERQIAIRNLINAMPIPAPAPAPAPAAPSELELEAECPDLVCTLVQVLKP</sequence>
<dbReference type="Proteomes" id="UP000748756">
    <property type="component" value="Unassembled WGS sequence"/>
</dbReference>
<dbReference type="EMBL" id="JAAAUQ010001626">
    <property type="protein sequence ID" value="KAF9136814.1"/>
    <property type="molecule type" value="Genomic_DNA"/>
</dbReference>
<comment type="caution">
    <text evidence="2">The sequence shown here is derived from an EMBL/GenBank/DDBJ whole genome shotgun (WGS) entry which is preliminary data.</text>
</comment>
<evidence type="ECO:0000256" key="1">
    <source>
        <dbReference type="SAM" id="MobiDB-lite"/>
    </source>
</evidence>
<keyword evidence="3" id="KW-1185">Reference proteome</keyword>
<reference evidence="2" key="1">
    <citation type="journal article" date="2020" name="Fungal Divers.">
        <title>Resolving the Mortierellaceae phylogeny through synthesis of multi-gene phylogenetics and phylogenomics.</title>
        <authorList>
            <person name="Vandepol N."/>
            <person name="Liber J."/>
            <person name="Desiro A."/>
            <person name="Na H."/>
            <person name="Kennedy M."/>
            <person name="Barry K."/>
            <person name="Grigoriev I.V."/>
            <person name="Miller A.N."/>
            <person name="O'Donnell K."/>
            <person name="Stajich J.E."/>
            <person name="Bonito G."/>
        </authorList>
    </citation>
    <scope>NUCLEOTIDE SEQUENCE</scope>
    <source>
        <strain evidence="2">NRRL 6426</strain>
    </source>
</reference>
<evidence type="ECO:0000313" key="2">
    <source>
        <dbReference type="EMBL" id="KAF9136814.1"/>
    </source>
</evidence>
<feature type="non-terminal residue" evidence="2">
    <location>
        <position position="156"/>
    </location>
</feature>
<dbReference type="AlphaFoldDB" id="A0A9P5RN37"/>
<organism evidence="2 3">
    <name type="scientific">Linnemannia schmuckeri</name>
    <dbReference type="NCBI Taxonomy" id="64567"/>
    <lineage>
        <taxon>Eukaryota</taxon>
        <taxon>Fungi</taxon>
        <taxon>Fungi incertae sedis</taxon>
        <taxon>Mucoromycota</taxon>
        <taxon>Mortierellomycotina</taxon>
        <taxon>Mortierellomycetes</taxon>
        <taxon>Mortierellales</taxon>
        <taxon>Mortierellaceae</taxon>
        <taxon>Linnemannia</taxon>
    </lineage>
</organism>
<gene>
    <name evidence="2" type="ORF">BG015_002989</name>
</gene>